<gene>
    <name evidence="1" type="ORF">BV22DRAFT_879267</name>
</gene>
<name>A0ACB8B1I6_9AGAM</name>
<evidence type="ECO:0000313" key="2">
    <source>
        <dbReference type="Proteomes" id="UP000790709"/>
    </source>
</evidence>
<comment type="caution">
    <text evidence="1">The sequence shown here is derived from an EMBL/GenBank/DDBJ whole genome shotgun (WGS) entry which is preliminary data.</text>
</comment>
<dbReference type="EMBL" id="MU266694">
    <property type="protein sequence ID" value="KAH7919099.1"/>
    <property type="molecule type" value="Genomic_DNA"/>
</dbReference>
<organism evidence="1 2">
    <name type="scientific">Leucogyrophana mollusca</name>
    <dbReference type="NCBI Taxonomy" id="85980"/>
    <lineage>
        <taxon>Eukaryota</taxon>
        <taxon>Fungi</taxon>
        <taxon>Dikarya</taxon>
        <taxon>Basidiomycota</taxon>
        <taxon>Agaricomycotina</taxon>
        <taxon>Agaricomycetes</taxon>
        <taxon>Agaricomycetidae</taxon>
        <taxon>Boletales</taxon>
        <taxon>Boletales incertae sedis</taxon>
        <taxon>Leucogyrophana</taxon>
    </lineage>
</organism>
<keyword evidence="2" id="KW-1185">Reference proteome</keyword>
<reference evidence="1" key="1">
    <citation type="journal article" date="2021" name="New Phytol.">
        <title>Evolutionary innovations through gain and loss of genes in the ectomycorrhizal Boletales.</title>
        <authorList>
            <person name="Wu G."/>
            <person name="Miyauchi S."/>
            <person name="Morin E."/>
            <person name="Kuo A."/>
            <person name="Drula E."/>
            <person name="Varga T."/>
            <person name="Kohler A."/>
            <person name="Feng B."/>
            <person name="Cao Y."/>
            <person name="Lipzen A."/>
            <person name="Daum C."/>
            <person name="Hundley H."/>
            <person name="Pangilinan J."/>
            <person name="Johnson J."/>
            <person name="Barry K."/>
            <person name="LaButti K."/>
            <person name="Ng V."/>
            <person name="Ahrendt S."/>
            <person name="Min B."/>
            <person name="Choi I.G."/>
            <person name="Park H."/>
            <person name="Plett J.M."/>
            <person name="Magnuson J."/>
            <person name="Spatafora J.W."/>
            <person name="Nagy L.G."/>
            <person name="Henrissat B."/>
            <person name="Grigoriev I.V."/>
            <person name="Yang Z.L."/>
            <person name="Xu J."/>
            <person name="Martin F.M."/>
        </authorList>
    </citation>
    <scope>NUCLEOTIDE SEQUENCE</scope>
    <source>
        <strain evidence="1">KUC20120723A-06</strain>
    </source>
</reference>
<sequence>MVNRCFTGSTKIEVVTVLANCGTDVSRAKEALVAYIQRKQEKGRSTEHILKKLHDLEVDYVRDWSLHPAFRDARALTYLPKSTLLPLPAHLRQPGAPEMTAQPCNISSSSTDHPSSYTPRSDSSSSPVDYHISPISPPSSPGHRDRNHSPSSPVASSSHIRTSYASPTMQQPYERRGDPSDSRKEKNRPAPIIVGSPSSAERSKRASLRSQVPPRRSSPPTTPLPALPQEHQVSSMPYKRSTYPSLDTRPRGPPLCSPSDLPYTSRPPFDTHNESYTKSRDGYPTSPSYSCKRADKATSCRLSENRRPMGARSISISTGKGVANMAESEPPPPYRDESGQLDRALQNCGASRVVRREVRRCLQQERGYEREKWAAVLEEDCGLAADDIPSLLAEMAREAERWDRAASG</sequence>
<dbReference type="Proteomes" id="UP000790709">
    <property type="component" value="Unassembled WGS sequence"/>
</dbReference>
<proteinExistence type="predicted"/>
<evidence type="ECO:0000313" key="1">
    <source>
        <dbReference type="EMBL" id="KAH7919099.1"/>
    </source>
</evidence>
<protein>
    <submittedName>
        <fullName evidence="1">Uncharacterized protein</fullName>
    </submittedName>
</protein>
<accession>A0ACB8B1I6</accession>